<name>A0A1G8N0N4_9BACI</name>
<dbReference type="Proteomes" id="UP000199017">
    <property type="component" value="Unassembled WGS sequence"/>
</dbReference>
<reference evidence="3 4" key="1">
    <citation type="submission" date="2016-10" db="EMBL/GenBank/DDBJ databases">
        <authorList>
            <person name="de Groot N.N."/>
        </authorList>
    </citation>
    <scope>NUCLEOTIDE SEQUENCE [LARGE SCALE GENOMIC DNA]</scope>
    <source>
        <strain evidence="4">P4B,CCM 7963,CECT 7998,DSM 25260,IBRC-M 10614,KCTC 13821</strain>
    </source>
</reference>
<gene>
    <name evidence="3" type="ORF">SAMN05216352_11159</name>
</gene>
<keyword evidence="4" id="KW-1185">Reference proteome</keyword>
<dbReference type="PANTHER" id="PTHR31223">
    <property type="entry name" value="LOG FAMILY PROTEIN YJL055W"/>
    <property type="match status" value="1"/>
</dbReference>
<dbReference type="EC" id="3.2.2.n1" evidence="2"/>
<organism evidence="3 4">
    <name type="scientific">Alteribacillus bidgolensis</name>
    <dbReference type="NCBI Taxonomy" id="930129"/>
    <lineage>
        <taxon>Bacteria</taxon>
        <taxon>Bacillati</taxon>
        <taxon>Bacillota</taxon>
        <taxon>Bacilli</taxon>
        <taxon>Bacillales</taxon>
        <taxon>Bacillaceae</taxon>
        <taxon>Alteribacillus</taxon>
    </lineage>
</organism>
<dbReference type="GO" id="GO:0016799">
    <property type="term" value="F:hydrolase activity, hydrolyzing N-glycosyl compounds"/>
    <property type="evidence" value="ECO:0007669"/>
    <property type="project" value="TreeGrafter"/>
</dbReference>
<dbReference type="EMBL" id="FNDU01000011">
    <property type="protein sequence ID" value="SDI73831.1"/>
    <property type="molecule type" value="Genomic_DNA"/>
</dbReference>
<dbReference type="GO" id="GO:0009691">
    <property type="term" value="P:cytokinin biosynthetic process"/>
    <property type="evidence" value="ECO:0007669"/>
    <property type="project" value="UniProtKB-UniRule"/>
</dbReference>
<keyword evidence="2" id="KW-0378">Hydrolase</keyword>
<comment type="similarity">
    <text evidence="1 2">Belongs to the LOG family.</text>
</comment>
<evidence type="ECO:0000256" key="2">
    <source>
        <dbReference type="RuleBase" id="RU363015"/>
    </source>
</evidence>
<dbReference type="PANTHER" id="PTHR31223:SF70">
    <property type="entry name" value="LOG FAMILY PROTEIN YJL055W"/>
    <property type="match status" value="1"/>
</dbReference>
<dbReference type="InterPro" id="IPR031100">
    <property type="entry name" value="LOG_fam"/>
</dbReference>
<protein>
    <recommendedName>
        <fullName evidence="2">Cytokinin riboside 5'-monophosphate phosphoribohydrolase</fullName>
        <ecNumber evidence="2">3.2.2.n1</ecNumber>
    </recommendedName>
</protein>
<dbReference type="SUPFAM" id="SSF102405">
    <property type="entry name" value="MCP/YpsA-like"/>
    <property type="match status" value="1"/>
</dbReference>
<evidence type="ECO:0000313" key="3">
    <source>
        <dbReference type="EMBL" id="SDI73831.1"/>
    </source>
</evidence>
<dbReference type="GO" id="GO:0005829">
    <property type="term" value="C:cytosol"/>
    <property type="evidence" value="ECO:0007669"/>
    <property type="project" value="TreeGrafter"/>
</dbReference>
<dbReference type="Gene3D" id="3.40.50.450">
    <property type="match status" value="1"/>
</dbReference>
<sequence length="178" mass="19476">MKSLTVFCGSRKGNNSIYIKEAENLGKSAAKNNIEIVYGGSSSGLMGAVADGALSQGGKVTGIIPEDLKPKEIAHQHVTNLITVNSMHERKALMYEKGEAFVAMPGGIGTLEEFMEVLTWGAIGHHQKRCALLNVRDYYAPLHHLLEHMVKEGFLSHTIQKNIVIEDNAEKLLHSLNI</sequence>
<dbReference type="RefSeq" id="WP_091586893.1">
    <property type="nucleotide sequence ID" value="NZ_FNDU01000011.1"/>
</dbReference>
<evidence type="ECO:0000313" key="4">
    <source>
        <dbReference type="Proteomes" id="UP000199017"/>
    </source>
</evidence>
<keyword evidence="2" id="KW-0203">Cytokinin biosynthesis</keyword>
<dbReference type="STRING" id="930129.SAMN05216352_11159"/>
<evidence type="ECO:0000256" key="1">
    <source>
        <dbReference type="ARBA" id="ARBA00006763"/>
    </source>
</evidence>
<accession>A0A1G8N0N4</accession>
<dbReference type="AlphaFoldDB" id="A0A1G8N0N4"/>
<dbReference type="OrthoDB" id="9801098at2"/>
<dbReference type="Pfam" id="PF03641">
    <property type="entry name" value="Lysine_decarbox"/>
    <property type="match status" value="1"/>
</dbReference>
<dbReference type="InterPro" id="IPR005269">
    <property type="entry name" value="LOG"/>
</dbReference>
<proteinExistence type="inferred from homology"/>
<dbReference type="NCBIfam" id="TIGR00730">
    <property type="entry name" value="Rossman fold protein, TIGR00730 family"/>
    <property type="match status" value="1"/>
</dbReference>